<name>A0A558CIL9_9PSEU</name>
<dbReference type="OrthoDB" id="9786643at2"/>
<feature type="transmembrane region" description="Helical" evidence="5">
    <location>
        <begin position="153"/>
        <end position="174"/>
    </location>
</feature>
<keyword evidence="4 5" id="KW-0472">Membrane</keyword>
<proteinExistence type="predicted"/>
<organism evidence="7 8">
    <name type="scientific">Amycolatopsis rhizosphaerae</name>
    <dbReference type="NCBI Taxonomy" id="2053003"/>
    <lineage>
        <taxon>Bacteria</taxon>
        <taxon>Bacillati</taxon>
        <taxon>Actinomycetota</taxon>
        <taxon>Actinomycetes</taxon>
        <taxon>Pseudonocardiales</taxon>
        <taxon>Pseudonocardiaceae</taxon>
        <taxon>Amycolatopsis</taxon>
    </lineage>
</organism>
<keyword evidence="3 5" id="KW-1133">Transmembrane helix</keyword>
<sequence length="294" mass="31103">MTDSSRAFRTGLPAPFDAVRSGLARGRIELRHTFTNTQDLWSYLFPAVALTMVMIFMRGSTVPGMNFSLSSLTLPSVLGMNIGFGGLVNLAQQLAVEREDGTLLRAKAIPNGMTGYLVGKIVQVSGMLLIGCALVLLPGMFLFGGLDVSPGSLLSLVGVLALGLVATMPLGAVIGSLVSSPRSMGVVMLPMMGLIAISGIFYPITALPSWLASIGQLFPVYWLGLGTRSALLPDAMAAVEIGHGWRHLEMVGVLGLWAVIGLAVAPVVLRRMARRESGSSVAARRERALRRMPG</sequence>
<feature type="transmembrane region" description="Helical" evidence="5">
    <location>
        <begin position="117"/>
        <end position="141"/>
    </location>
</feature>
<reference evidence="7 8" key="2">
    <citation type="submission" date="2019-08" db="EMBL/GenBank/DDBJ databases">
        <title>Amycolatopsis acidicola sp. nov., isolated from peat swamp forest soil.</title>
        <authorList>
            <person name="Srisuk N."/>
        </authorList>
    </citation>
    <scope>NUCLEOTIDE SEQUENCE [LARGE SCALE GENOMIC DNA]</scope>
    <source>
        <strain evidence="7 8">TBRC 6029</strain>
    </source>
</reference>
<feature type="transmembrane region" description="Helical" evidence="5">
    <location>
        <begin position="40"/>
        <end position="57"/>
    </location>
</feature>
<comment type="subcellular location">
    <subcellularLocation>
        <location evidence="1">Membrane</location>
        <topology evidence="1">Multi-pass membrane protein</topology>
    </subcellularLocation>
</comment>
<dbReference type="InterPro" id="IPR051784">
    <property type="entry name" value="Nod_factor_ABC_transporter"/>
</dbReference>
<feature type="domain" description="ABC transmembrane type-2" evidence="6">
    <location>
        <begin position="37"/>
        <end position="272"/>
    </location>
</feature>
<keyword evidence="8" id="KW-1185">Reference proteome</keyword>
<dbReference type="PANTHER" id="PTHR43229:SF2">
    <property type="entry name" value="NODULATION PROTEIN J"/>
    <property type="match status" value="1"/>
</dbReference>
<dbReference type="InterPro" id="IPR013525">
    <property type="entry name" value="ABC2_TM"/>
</dbReference>
<evidence type="ECO:0000313" key="8">
    <source>
        <dbReference type="Proteomes" id="UP000320011"/>
    </source>
</evidence>
<dbReference type="EMBL" id="VJWX01000165">
    <property type="protein sequence ID" value="TVT48619.1"/>
    <property type="molecule type" value="Genomic_DNA"/>
</dbReference>
<evidence type="ECO:0000256" key="3">
    <source>
        <dbReference type="ARBA" id="ARBA00022989"/>
    </source>
</evidence>
<dbReference type="InterPro" id="IPR047817">
    <property type="entry name" value="ABC2_TM_bact-type"/>
</dbReference>
<feature type="transmembrane region" description="Helical" evidence="5">
    <location>
        <begin position="250"/>
        <end position="269"/>
    </location>
</feature>
<dbReference type="AlphaFoldDB" id="A0A558CIL9"/>
<dbReference type="RefSeq" id="WP_144589752.1">
    <property type="nucleotide sequence ID" value="NZ_VJWX01000165.1"/>
</dbReference>
<dbReference type="Proteomes" id="UP000320011">
    <property type="component" value="Unassembled WGS sequence"/>
</dbReference>
<accession>A0A558CIL9</accession>
<dbReference type="GO" id="GO:0140359">
    <property type="term" value="F:ABC-type transporter activity"/>
    <property type="evidence" value="ECO:0007669"/>
    <property type="project" value="InterPro"/>
</dbReference>
<evidence type="ECO:0000313" key="7">
    <source>
        <dbReference type="EMBL" id="TVT48619.1"/>
    </source>
</evidence>
<evidence type="ECO:0000256" key="5">
    <source>
        <dbReference type="SAM" id="Phobius"/>
    </source>
</evidence>
<protein>
    <submittedName>
        <fullName evidence="7">ABC transporter permease</fullName>
    </submittedName>
</protein>
<evidence type="ECO:0000256" key="1">
    <source>
        <dbReference type="ARBA" id="ARBA00004141"/>
    </source>
</evidence>
<dbReference type="Pfam" id="PF12698">
    <property type="entry name" value="ABC2_membrane_3"/>
    <property type="match status" value="1"/>
</dbReference>
<gene>
    <name evidence="7" type="ORF">FNH05_17680</name>
</gene>
<dbReference type="PANTHER" id="PTHR43229">
    <property type="entry name" value="NODULATION PROTEIN J"/>
    <property type="match status" value="1"/>
</dbReference>
<feature type="transmembrane region" description="Helical" evidence="5">
    <location>
        <begin position="77"/>
        <end position="96"/>
    </location>
</feature>
<evidence type="ECO:0000259" key="6">
    <source>
        <dbReference type="PROSITE" id="PS51012"/>
    </source>
</evidence>
<comment type="caution">
    <text evidence="7">The sequence shown here is derived from an EMBL/GenBank/DDBJ whole genome shotgun (WGS) entry which is preliminary data.</text>
</comment>
<dbReference type="PROSITE" id="PS51012">
    <property type="entry name" value="ABC_TM2"/>
    <property type="match status" value="1"/>
</dbReference>
<evidence type="ECO:0000256" key="2">
    <source>
        <dbReference type="ARBA" id="ARBA00022692"/>
    </source>
</evidence>
<dbReference type="GO" id="GO:0016020">
    <property type="term" value="C:membrane"/>
    <property type="evidence" value="ECO:0007669"/>
    <property type="project" value="UniProtKB-SubCell"/>
</dbReference>
<feature type="transmembrane region" description="Helical" evidence="5">
    <location>
        <begin position="186"/>
        <end position="204"/>
    </location>
</feature>
<reference evidence="7 8" key="1">
    <citation type="submission" date="2019-07" db="EMBL/GenBank/DDBJ databases">
        <authorList>
            <person name="Duangmal K."/>
            <person name="Teo W.F.A."/>
        </authorList>
    </citation>
    <scope>NUCLEOTIDE SEQUENCE [LARGE SCALE GENOMIC DNA]</scope>
    <source>
        <strain evidence="7 8">TBRC 6029</strain>
    </source>
</reference>
<evidence type="ECO:0000256" key="4">
    <source>
        <dbReference type="ARBA" id="ARBA00023136"/>
    </source>
</evidence>
<keyword evidence="2 5" id="KW-0812">Transmembrane</keyword>